<accession>A0AA40F5H3</accession>
<evidence type="ECO:0000259" key="7">
    <source>
        <dbReference type="PROSITE" id="PS51397"/>
    </source>
</evidence>
<feature type="compositionally biased region" description="Low complexity" evidence="5">
    <location>
        <begin position="358"/>
        <end position="385"/>
    </location>
</feature>
<evidence type="ECO:0000313" key="8">
    <source>
        <dbReference type="EMBL" id="KAK0751568.1"/>
    </source>
</evidence>
<evidence type="ECO:0000256" key="3">
    <source>
        <dbReference type="ARBA" id="ARBA00022833"/>
    </source>
</evidence>
<name>A0AA40F5H3_9PEZI</name>
<dbReference type="PANTHER" id="PTHR46622:SF1">
    <property type="entry name" value="DNA-DEPENDENT METALLOPROTEASE WSS1"/>
    <property type="match status" value="1"/>
</dbReference>
<dbReference type="InterPro" id="IPR001876">
    <property type="entry name" value="Znf_RanBP2"/>
</dbReference>
<evidence type="ECO:0000313" key="9">
    <source>
        <dbReference type="Proteomes" id="UP001172155"/>
    </source>
</evidence>
<proteinExistence type="predicted"/>
<dbReference type="PROSITE" id="PS50199">
    <property type="entry name" value="ZF_RANBP2_2"/>
    <property type="match status" value="1"/>
</dbReference>
<dbReference type="SMART" id="SM00547">
    <property type="entry name" value="ZnF_RBZ"/>
    <property type="match status" value="1"/>
</dbReference>
<organism evidence="8 9">
    <name type="scientific">Schizothecium vesticola</name>
    <dbReference type="NCBI Taxonomy" id="314040"/>
    <lineage>
        <taxon>Eukaryota</taxon>
        <taxon>Fungi</taxon>
        <taxon>Dikarya</taxon>
        <taxon>Ascomycota</taxon>
        <taxon>Pezizomycotina</taxon>
        <taxon>Sordariomycetes</taxon>
        <taxon>Sordariomycetidae</taxon>
        <taxon>Sordariales</taxon>
        <taxon>Schizotheciaceae</taxon>
        <taxon>Schizothecium</taxon>
    </lineage>
</organism>
<evidence type="ECO:0000256" key="4">
    <source>
        <dbReference type="PROSITE-ProRule" id="PRU00322"/>
    </source>
</evidence>
<protein>
    <submittedName>
        <fullName evidence="8">WLM domain-containing protein</fullName>
    </submittedName>
</protein>
<reference evidence="8" key="1">
    <citation type="submission" date="2023-06" db="EMBL/GenBank/DDBJ databases">
        <title>Genome-scale phylogeny and comparative genomics of the fungal order Sordariales.</title>
        <authorList>
            <consortium name="Lawrence Berkeley National Laboratory"/>
            <person name="Hensen N."/>
            <person name="Bonometti L."/>
            <person name="Westerberg I."/>
            <person name="Brannstrom I.O."/>
            <person name="Guillou S."/>
            <person name="Cros-Aarteil S."/>
            <person name="Calhoun S."/>
            <person name="Haridas S."/>
            <person name="Kuo A."/>
            <person name="Mondo S."/>
            <person name="Pangilinan J."/>
            <person name="Riley R."/>
            <person name="LaButti K."/>
            <person name="Andreopoulos B."/>
            <person name="Lipzen A."/>
            <person name="Chen C."/>
            <person name="Yanf M."/>
            <person name="Daum C."/>
            <person name="Ng V."/>
            <person name="Clum A."/>
            <person name="Steindorff A."/>
            <person name="Ohm R."/>
            <person name="Martin F."/>
            <person name="Silar P."/>
            <person name="Natvig D."/>
            <person name="Lalanne C."/>
            <person name="Gautier V."/>
            <person name="Ament-velasquez S.L."/>
            <person name="Kruys A."/>
            <person name="Hutchinson M.I."/>
            <person name="Powell A.J."/>
            <person name="Barry K."/>
            <person name="Miller A.N."/>
            <person name="Grigoriev I.V."/>
            <person name="Debuchy R."/>
            <person name="Gladieux P."/>
            <person name="Thoren M.H."/>
            <person name="Johannesson H."/>
        </authorList>
    </citation>
    <scope>NUCLEOTIDE SEQUENCE</scope>
    <source>
        <strain evidence="8">SMH3187-1</strain>
    </source>
</reference>
<dbReference type="Pfam" id="PF00641">
    <property type="entry name" value="Zn_ribbon_RanBP"/>
    <property type="match status" value="1"/>
</dbReference>
<dbReference type="InterPro" id="IPR036443">
    <property type="entry name" value="Znf_RanBP2_sf"/>
</dbReference>
<keyword evidence="9" id="KW-1185">Reference proteome</keyword>
<gene>
    <name evidence="8" type="ORF">B0T18DRAFT_318683</name>
</gene>
<evidence type="ECO:0000256" key="2">
    <source>
        <dbReference type="ARBA" id="ARBA00022771"/>
    </source>
</evidence>
<dbReference type="EMBL" id="JAUKUD010000002">
    <property type="protein sequence ID" value="KAK0751568.1"/>
    <property type="molecule type" value="Genomic_DNA"/>
</dbReference>
<dbReference type="PANTHER" id="PTHR46622">
    <property type="entry name" value="DNA-DEPENDENT METALLOPROTEASE WSS1"/>
    <property type="match status" value="1"/>
</dbReference>
<evidence type="ECO:0000256" key="5">
    <source>
        <dbReference type="SAM" id="MobiDB-lite"/>
    </source>
</evidence>
<keyword evidence="3" id="KW-0862">Zinc</keyword>
<feature type="region of interest" description="Disordered" evidence="5">
    <location>
        <begin position="358"/>
        <end position="387"/>
    </location>
</feature>
<feature type="region of interest" description="Disordered" evidence="5">
    <location>
        <begin position="255"/>
        <end position="313"/>
    </location>
</feature>
<dbReference type="GO" id="GO:0006281">
    <property type="term" value="P:DNA repair"/>
    <property type="evidence" value="ECO:0007669"/>
    <property type="project" value="TreeGrafter"/>
</dbReference>
<dbReference type="GO" id="GO:0005634">
    <property type="term" value="C:nucleus"/>
    <property type="evidence" value="ECO:0007669"/>
    <property type="project" value="TreeGrafter"/>
</dbReference>
<dbReference type="Gene3D" id="4.10.1060.10">
    <property type="entry name" value="Zinc finger, RanBP2-type"/>
    <property type="match status" value="1"/>
</dbReference>
<feature type="compositionally biased region" description="Low complexity" evidence="5">
    <location>
        <begin position="287"/>
        <end position="296"/>
    </location>
</feature>
<sequence length="452" mass="48882">MPELDALVRNFSHLKDFSRHQDALLTLKKIASVVKPIMRARGWKVGELAEFYPDQDNLLGLNVNRGQKILLRLRYPGDRNLFLPIEDVTDTMLHELCHIVHGPHDAKFHALWDQLRDEHEGLVRKGYTGEGFLSEGHRLGGRGQVPMDEARRLARAAAEKRRVLSAGSGRKLGGAAPRPSQDIRSVILSAIERRNQSLEGCGNTKHNEREILEISDKASANGFRTQAEEDAANEAAIAQALWELAQEDDMAKYGSSYIPPTAENPTGNGGGKVFGASQKNKSPWTESSGGRAKPSKPSSPSPIPAATKPGVPATAPEVDVWACEVCTLHNPSSYLACDACGNQRPGRVGKGLAATSIAGSSKNSGSNSNKNGAGSSSNSNNNNNNKRTRAVVDLTLSPIKGSTKKRAGSTTTTTQLPSRPVTATWECSFCGNTMLREWWTCSFCGKMKDSSK</sequence>
<dbReference type="PROSITE" id="PS01358">
    <property type="entry name" value="ZF_RANBP2_1"/>
    <property type="match status" value="1"/>
</dbReference>
<evidence type="ECO:0000256" key="1">
    <source>
        <dbReference type="ARBA" id="ARBA00022723"/>
    </source>
</evidence>
<dbReference type="InterPro" id="IPR013536">
    <property type="entry name" value="WLM_dom"/>
</dbReference>
<dbReference type="GO" id="GO:0008237">
    <property type="term" value="F:metallopeptidase activity"/>
    <property type="evidence" value="ECO:0007669"/>
    <property type="project" value="TreeGrafter"/>
</dbReference>
<dbReference type="Pfam" id="PF08325">
    <property type="entry name" value="WLM"/>
    <property type="match status" value="1"/>
</dbReference>
<dbReference type="AlphaFoldDB" id="A0AA40F5H3"/>
<feature type="compositionally biased region" description="Polar residues" evidence="5">
    <location>
        <begin position="277"/>
        <end position="286"/>
    </location>
</feature>
<feature type="domain" description="WLM" evidence="7">
    <location>
        <begin position="1"/>
        <end position="196"/>
    </location>
</feature>
<dbReference type="GO" id="GO:0008270">
    <property type="term" value="F:zinc ion binding"/>
    <property type="evidence" value="ECO:0007669"/>
    <property type="project" value="UniProtKB-KW"/>
</dbReference>
<dbReference type="PROSITE" id="PS51397">
    <property type="entry name" value="WLM"/>
    <property type="match status" value="1"/>
</dbReference>
<feature type="region of interest" description="Disordered" evidence="5">
    <location>
        <begin position="398"/>
        <end position="417"/>
    </location>
</feature>
<comment type="caution">
    <text evidence="8">The sequence shown here is derived from an EMBL/GenBank/DDBJ whole genome shotgun (WGS) entry which is preliminary data.</text>
</comment>
<keyword evidence="1" id="KW-0479">Metal-binding</keyword>
<dbReference type="SUPFAM" id="SSF90209">
    <property type="entry name" value="Ran binding protein zinc finger-like"/>
    <property type="match status" value="1"/>
</dbReference>
<dbReference type="Proteomes" id="UP001172155">
    <property type="component" value="Unassembled WGS sequence"/>
</dbReference>
<feature type="domain" description="RanBP2-type" evidence="6">
    <location>
        <begin position="317"/>
        <end position="346"/>
    </location>
</feature>
<dbReference type="InterPro" id="IPR053000">
    <property type="entry name" value="WSS1-like_metalloprotease"/>
</dbReference>
<evidence type="ECO:0000259" key="6">
    <source>
        <dbReference type="PROSITE" id="PS50199"/>
    </source>
</evidence>
<keyword evidence="2 4" id="KW-0863">Zinc-finger</keyword>